<evidence type="ECO:0000313" key="6">
    <source>
        <dbReference type="EMBL" id="PIS22958.1"/>
    </source>
</evidence>
<evidence type="ECO:0000256" key="2">
    <source>
        <dbReference type="ARBA" id="ARBA00022679"/>
    </source>
</evidence>
<feature type="domain" description="Carbohydrate kinase PfkB" evidence="5">
    <location>
        <begin position="47"/>
        <end position="317"/>
    </location>
</feature>
<dbReference type="InterPro" id="IPR029056">
    <property type="entry name" value="Ribokinase-like"/>
</dbReference>
<reference evidence="7" key="1">
    <citation type="submission" date="2017-09" db="EMBL/GenBank/DDBJ databases">
        <title>Depth-based differentiation of microbial function through sediment-hosted aquifers and enrichment of novel symbionts in the deep terrestrial subsurface.</title>
        <authorList>
            <person name="Probst A.J."/>
            <person name="Ladd B."/>
            <person name="Jarett J.K."/>
            <person name="Geller-Mcgrath D.E."/>
            <person name="Sieber C.M.K."/>
            <person name="Emerson J.B."/>
            <person name="Anantharaman K."/>
            <person name="Thomas B.C."/>
            <person name="Malmstrom R."/>
            <person name="Stieglmeier M."/>
            <person name="Klingl A."/>
            <person name="Woyke T."/>
            <person name="Ryan C.M."/>
            <person name="Banfield J.F."/>
        </authorList>
    </citation>
    <scope>NUCLEOTIDE SEQUENCE [LARGE SCALE GENOMIC DNA]</scope>
</reference>
<keyword evidence="3 4" id="KW-0418">Kinase</keyword>
<dbReference type="PANTHER" id="PTHR10584">
    <property type="entry name" value="SUGAR KINASE"/>
    <property type="match status" value="1"/>
</dbReference>
<evidence type="ECO:0000259" key="5">
    <source>
        <dbReference type="Pfam" id="PF00294"/>
    </source>
</evidence>
<dbReference type="Gene3D" id="3.40.1190.20">
    <property type="match status" value="1"/>
</dbReference>
<organism evidence="6 7">
    <name type="scientific">candidate division WWE3 bacterium CG08_land_8_20_14_0_20_40_13</name>
    <dbReference type="NCBI Taxonomy" id="1975084"/>
    <lineage>
        <taxon>Bacteria</taxon>
        <taxon>Katanobacteria</taxon>
    </lineage>
</organism>
<accession>A0A2H0XFR4</accession>
<dbReference type="PRINTS" id="PR00990">
    <property type="entry name" value="RIBOKINASE"/>
</dbReference>
<gene>
    <name evidence="6" type="ORF">COT49_02615</name>
</gene>
<protein>
    <recommendedName>
        <fullName evidence="5">Carbohydrate kinase PfkB domain-containing protein</fullName>
    </recommendedName>
</protein>
<dbReference type="InterPro" id="IPR002139">
    <property type="entry name" value="Ribo/fructo_kinase"/>
</dbReference>
<dbReference type="PROSITE" id="PS00584">
    <property type="entry name" value="PFKB_KINASES_2"/>
    <property type="match status" value="1"/>
</dbReference>
<dbReference type="InterPro" id="IPR011611">
    <property type="entry name" value="PfkB_dom"/>
</dbReference>
<dbReference type="PANTHER" id="PTHR10584:SF166">
    <property type="entry name" value="RIBOKINASE"/>
    <property type="match status" value="1"/>
</dbReference>
<evidence type="ECO:0000256" key="3">
    <source>
        <dbReference type="ARBA" id="ARBA00022777"/>
    </source>
</evidence>
<comment type="similarity">
    <text evidence="1 4">Belongs to the carbohydrate kinase PfkB family.</text>
</comment>
<dbReference type="Pfam" id="PF00294">
    <property type="entry name" value="PfkB"/>
    <property type="match status" value="1"/>
</dbReference>
<evidence type="ECO:0000256" key="1">
    <source>
        <dbReference type="ARBA" id="ARBA00010688"/>
    </source>
</evidence>
<comment type="caution">
    <text evidence="6">The sequence shown here is derived from an EMBL/GenBank/DDBJ whole genome shotgun (WGS) entry which is preliminary data.</text>
</comment>
<evidence type="ECO:0000256" key="4">
    <source>
        <dbReference type="RuleBase" id="RU003704"/>
    </source>
</evidence>
<dbReference type="GO" id="GO:0016301">
    <property type="term" value="F:kinase activity"/>
    <property type="evidence" value="ECO:0007669"/>
    <property type="project" value="UniProtKB-KW"/>
</dbReference>
<dbReference type="Proteomes" id="UP000230340">
    <property type="component" value="Unassembled WGS sequence"/>
</dbReference>
<dbReference type="InterPro" id="IPR002173">
    <property type="entry name" value="Carboh/pur_kinase_PfkB_CS"/>
</dbReference>
<dbReference type="EMBL" id="PEYT01000023">
    <property type="protein sequence ID" value="PIS22958.1"/>
    <property type="molecule type" value="Genomic_DNA"/>
</dbReference>
<proteinExistence type="inferred from homology"/>
<keyword evidence="2 4" id="KW-0808">Transferase</keyword>
<dbReference type="AlphaFoldDB" id="A0A2H0XFR4"/>
<name>A0A2H0XFR4_UNCKA</name>
<evidence type="ECO:0000313" key="7">
    <source>
        <dbReference type="Proteomes" id="UP000230340"/>
    </source>
</evidence>
<dbReference type="GO" id="GO:0006796">
    <property type="term" value="P:phosphate-containing compound metabolic process"/>
    <property type="evidence" value="ECO:0007669"/>
    <property type="project" value="UniProtKB-ARBA"/>
</dbReference>
<sequence>MPNYFDVITIGGATQDTFFISKNYSVYGDILHLAWGEKFIVDDLFTDVGGGAANSAVALSRLGLKTAFWGKVGMDISGQVIAQRLKQEKVSSKFLIVDDKAQTSTSAIMVGNSGERSIVMYRGPNDDLLAHTKNFEGIKETNWIYLSDLGANTEKLTTEVIKLVKKEKLSLAFVPGQHQLKLGLSSLKSILAVSKILILNIYESYTLLKGKFPGEDKSSCHFNDRDVKEMLREFSLLGPEKIVVTRDKCGVSCFDGVDFYESQAINTKNVVDTTGAGDAFASGFLAGIIKEKDIPTSLMWGNKNAGAVISFYGAQHGLLRSLD</sequence>
<dbReference type="SUPFAM" id="SSF53613">
    <property type="entry name" value="Ribokinase-like"/>
    <property type="match status" value="1"/>
</dbReference>